<keyword evidence="9" id="KW-1185">Reference proteome</keyword>
<reference evidence="9" key="1">
    <citation type="journal article" date="2019" name="Int. J. Syst. Evol. Microbiol.">
        <title>The Global Catalogue of Microorganisms (GCM) 10K type strain sequencing project: providing services to taxonomists for standard genome sequencing and annotation.</title>
        <authorList>
            <consortium name="The Broad Institute Genomics Platform"/>
            <consortium name="The Broad Institute Genome Sequencing Center for Infectious Disease"/>
            <person name="Wu L."/>
            <person name="Ma J."/>
        </authorList>
    </citation>
    <scope>NUCLEOTIDE SEQUENCE [LARGE SCALE GENOMIC DNA]</scope>
    <source>
        <strain evidence="9">JCM 18055</strain>
    </source>
</reference>
<evidence type="ECO:0000256" key="1">
    <source>
        <dbReference type="ARBA" id="ARBA00001917"/>
    </source>
</evidence>
<dbReference type="Gene3D" id="3.20.20.70">
    <property type="entry name" value="Aldolase class I"/>
    <property type="match status" value="1"/>
</dbReference>
<proteinExistence type="predicted"/>
<evidence type="ECO:0000256" key="2">
    <source>
        <dbReference type="ARBA" id="ARBA00022630"/>
    </source>
</evidence>
<comment type="cofactor">
    <cofactor evidence="1">
        <name>FMN</name>
        <dbReference type="ChEBI" id="CHEBI:58210"/>
    </cofactor>
</comment>
<evidence type="ECO:0000313" key="8">
    <source>
        <dbReference type="EMBL" id="GAA4701241.1"/>
    </source>
</evidence>
<dbReference type="InterPro" id="IPR013785">
    <property type="entry name" value="Aldolase_TIM"/>
</dbReference>
<keyword evidence="4" id="KW-0521">NADP</keyword>
<evidence type="ECO:0000256" key="4">
    <source>
        <dbReference type="ARBA" id="ARBA00022857"/>
    </source>
</evidence>
<gene>
    <name evidence="8" type="ORF">GCM10023215_45150</name>
</gene>
<accession>A0ABP8X5I3</accession>
<dbReference type="InterPro" id="IPR044152">
    <property type="entry name" value="YqjM-like"/>
</dbReference>
<evidence type="ECO:0000256" key="3">
    <source>
        <dbReference type="ARBA" id="ARBA00022643"/>
    </source>
</evidence>
<dbReference type="PANTHER" id="PTHR43303:SF4">
    <property type="entry name" value="NADPH DEHYDROGENASE C23G7.10C-RELATED"/>
    <property type="match status" value="1"/>
</dbReference>
<comment type="caution">
    <text evidence="8">The sequence shown here is derived from an EMBL/GenBank/DDBJ whole genome shotgun (WGS) entry which is preliminary data.</text>
</comment>
<organism evidence="8 9">
    <name type="scientific">Pseudonocardia yuanmonensis</name>
    <dbReference type="NCBI Taxonomy" id="1095914"/>
    <lineage>
        <taxon>Bacteria</taxon>
        <taxon>Bacillati</taxon>
        <taxon>Actinomycetota</taxon>
        <taxon>Actinomycetes</taxon>
        <taxon>Pseudonocardiales</taxon>
        <taxon>Pseudonocardiaceae</taxon>
        <taxon>Pseudonocardia</taxon>
    </lineage>
</organism>
<dbReference type="SUPFAM" id="SSF51395">
    <property type="entry name" value="FMN-linked oxidoreductases"/>
    <property type="match status" value="1"/>
</dbReference>
<dbReference type="Proteomes" id="UP001500325">
    <property type="component" value="Unassembled WGS sequence"/>
</dbReference>
<dbReference type="CDD" id="cd02932">
    <property type="entry name" value="OYE_YqiM_FMN"/>
    <property type="match status" value="1"/>
</dbReference>
<sequence length="376" mass="40057">MTPLLFTPIRLRDLTVRNRMWLSPMCQYSVEARDGVPTDWHLVHLGGRAAGGFGLVMTEGTAVTPEGRISQQDTGLWDDAQAEAWARAVAFVHGQGAAAGIQLAHAGRKASTWAMALKQDGTIPAADGGWTPVAPSPVAYPGLDVPHKLTPAEIAEIVAAFGAAAARADRAGFDLVELHGAHGYLIHQFLSPLANLRTDGYGGSFENRTRFLREVVVAVRESWPAAKPLSVRFSGSEWAAGAGWTLEETGELARELGPLGVDLVDVSSGGVLAPQERVTVGPGYQVGFAQEVRKRSGLPTAAVGMITEPAQAEQVLADGAADVVLFGRVALREPAWPLRAAAELGVPRDSAPYPTQYLKGAWPRTGRARERRNADR</sequence>
<evidence type="ECO:0000256" key="5">
    <source>
        <dbReference type="ARBA" id="ARBA00023002"/>
    </source>
</evidence>
<name>A0ABP8X5I3_9PSEU</name>
<keyword evidence="5" id="KW-0560">Oxidoreductase</keyword>
<feature type="compositionally biased region" description="Basic and acidic residues" evidence="6">
    <location>
        <begin position="367"/>
        <end position="376"/>
    </location>
</feature>
<feature type="region of interest" description="Disordered" evidence="6">
    <location>
        <begin position="355"/>
        <end position="376"/>
    </location>
</feature>
<dbReference type="Pfam" id="PF00724">
    <property type="entry name" value="Oxidored_FMN"/>
    <property type="match status" value="1"/>
</dbReference>
<feature type="domain" description="NADH:flavin oxidoreductase/NADH oxidase N-terminal" evidence="7">
    <location>
        <begin position="5"/>
        <end position="343"/>
    </location>
</feature>
<dbReference type="InterPro" id="IPR001155">
    <property type="entry name" value="OxRdtase_FMN_N"/>
</dbReference>
<protein>
    <submittedName>
        <fullName evidence="8">NADH:flavin oxidoreductase/NADH oxidase</fullName>
    </submittedName>
</protein>
<dbReference type="PANTHER" id="PTHR43303">
    <property type="entry name" value="NADPH DEHYDROGENASE C23G7.10C-RELATED"/>
    <property type="match status" value="1"/>
</dbReference>
<keyword evidence="3" id="KW-0288">FMN</keyword>
<keyword evidence="2" id="KW-0285">Flavoprotein</keyword>
<dbReference type="RefSeq" id="WP_345382728.1">
    <property type="nucleotide sequence ID" value="NZ_BAABIC010000016.1"/>
</dbReference>
<evidence type="ECO:0000313" key="9">
    <source>
        <dbReference type="Proteomes" id="UP001500325"/>
    </source>
</evidence>
<evidence type="ECO:0000259" key="7">
    <source>
        <dbReference type="Pfam" id="PF00724"/>
    </source>
</evidence>
<dbReference type="EMBL" id="BAABIC010000016">
    <property type="protein sequence ID" value="GAA4701241.1"/>
    <property type="molecule type" value="Genomic_DNA"/>
</dbReference>
<evidence type="ECO:0000256" key="6">
    <source>
        <dbReference type="SAM" id="MobiDB-lite"/>
    </source>
</evidence>